<evidence type="ECO:0000256" key="3">
    <source>
        <dbReference type="ARBA" id="ARBA00022578"/>
    </source>
</evidence>
<feature type="region of interest" description="Disordered" evidence="7">
    <location>
        <begin position="67"/>
        <end position="89"/>
    </location>
</feature>
<keyword evidence="6" id="KW-0814">Transposable element</keyword>
<dbReference type="PANTHER" id="PTHR33217">
    <property type="entry name" value="TRANSPOSASE FOR INSERTION SEQUENCE ELEMENT IS1081"/>
    <property type="match status" value="1"/>
</dbReference>
<comment type="caution">
    <text evidence="8">The sequence shown here is derived from an EMBL/GenBank/DDBJ whole genome shotgun (WGS) entry which is preliminary data.</text>
</comment>
<organism evidence="8 9">
    <name type="scientific">Nocardiopsis mangrovi</name>
    <dbReference type="NCBI Taxonomy" id="1179818"/>
    <lineage>
        <taxon>Bacteria</taxon>
        <taxon>Bacillati</taxon>
        <taxon>Actinomycetota</taxon>
        <taxon>Actinomycetes</taxon>
        <taxon>Streptosporangiales</taxon>
        <taxon>Nocardiopsidaceae</taxon>
        <taxon>Nocardiopsis</taxon>
    </lineage>
</organism>
<dbReference type="RefSeq" id="WP_378575328.1">
    <property type="nucleotide sequence ID" value="NZ_JBHSFQ010000014.1"/>
</dbReference>
<dbReference type="PROSITE" id="PS01007">
    <property type="entry name" value="TRANSPOSASE_MUTATOR"/>
    <property type="match status" value="1"/>
</dbReference>
<evidence type="ECO:0000256" key="1">
    <source>
        <dbReference type="ARBA" id="ARBA00002190"/>
    </source>
</evidence>
<evidence type="ECO:0000256" key="7">
    <source>
        <dbReference type="SAM" id="MobiDB-lite"/>
    </source>
</evidence>
<reference evidence="9" key="1">
    <citation type="journal article" date="2019" name="Int. J. Syst. Evol. Microbiol.">
        <title>The Global Catalogue of Microorganisms (GCM) 10K type strain sequencing project: providing services to taxonomists for standard genome sequencing and annotation.</title>
        <authorList>
            <consortium name="The Broad Institute Genomics Platform"/>
            <consortium name="The Broad Institute Genome Sequencing Center for Infectious Disease"/>
            <person name="Wu L."/>
            <person name="Ma J."/>
        </authorList>
    </citation>
    <scope>NUCLEOTIDE SEQUENCE [LARGE SCALE GENOMIC DNA]</scope>
    <source>
        <strain evidence="9">XZYJ18</strain>
    </source>
</reference>
<dbReference type="EMBL" id="JBHSFQ010000014">
    <property type="protein sequence ID" value="MFC4563294.1"/>
    <property type="molecule type" value="Genomic_DNA"/>
</dbReference>
<protein>
    <recommendedName>
        <fullName evidence="6">Mutator family transposase</fullName>
    </recommendedName>
</protein>
<dbReference type="Proteomes" id="UP001595923">
    <property type="component" value="Unassembled WGS sequence"/>
</dbReference>
<evidence type="ECO:0000256" key="4">
    <source>
        <dbReference type="ARBA" id="ARBA00023125"/>
    </source>
</evidence>
<dbReference type="NCBIfam" id="NF033543">
    <property type="entry name" value="transpos_IS256"/>
    <property type="match status" value="1"/>
</dbReference>
<evidence type="ECO:0000256" key="2">
    <source>
        <dbReference type="ARBA" id="ARBA00010961"/>
    </source>
</evidence>
<keyword evidence="3 6" id="KW-0815">Transposition</keyword>
<evidence type="ECO:0000313" key="9">
    <source>
        <dbReference type="Proteomes" id="UP001595923"/>
    </source>
</evidence>
<feature type="compositionally biased region" description="Polar residues" evidence="7">
    <location>
        <begin position="76"/>
        <end position="89"/>
    </location>
</feature>
<keyword evidence="9" id="KW-1185">Reference proteome</keyword>
<keyword evidence="4 6" id="KW-0238">DNA-binding</keyword>
<accession>A0ABV9DWP3</accession>
<name>A0ABV9DWP3_9ACTN</name>
<evidence type="ECO:0000256" key="5">
    <source>
        <dbReference type="ARBA" id="ARBA00023172"/>
    </source>
</evidence>
<keyword evidence="5 6" id="KW-0233">DNA recombination</keyword>
<dbReference type="InterPro" id="IPR001207">
    <property type="entry name" value="Transposase_mutator"/>
</dbReference>
<dbReference type="PANTHER" id="PTHR33217:SF8">
    <property type="entry name" value="MUTATOR FAMILY TRANSPOSASE"/>
    <property type="match status" value="1"/>
</dbReference>
<comment type="function">
    <text evidence="1 6">Required for the transposition of the insertion element.</text>
</comment>
<proteinExistence type="inferred from homology"/>
<dbReference type="Pfam" id="PF00872">
    <property type="entry name" value="Transposase_mut"/>
    <property type="match status" value="1"/>
</dbReference>
<comment type="similarity">
    <text evidence="2 6">Belongs to the transposase mutator family.</text>
</comment>
<gene>
    <name evidence="8" type="ORF">ACFO4E_15635</name>
</gene>
<evidence type="ECO:0000256" key="6">
    <source>
        <dbReference type="RuleBase" id="RU365089"/>
    </source>
</evidence>
<sequence>MSDKTQSKADTGRSDEELVAELVAKAKAEGIDMVGENGLLSRLTKTTLENVLAAEMDAHLGYAKHERAAEPGGNARNGTRAKTVTTEASPAQIEVPRDRDGSFSPQIVRKRQRRLSGVNGIVLSLSARGLTHGEICAHLAEVYGAEVSKQTVSAITDGVVERMAEWQNRPLDAVYPVLFVDAINVKIRDGQVANRPVYIMLGVTTEGERDILGLWAGDGGEGAKYWAHVFTELRNRGVADVLMLVADGLKGMGEAVEAVWPRTVVQTCIVHLLRNSFRYASRADWDKVAKALKPVYTAPTEEASLERFAEFCEDWGEKYPAIVRLWENAWAEMVPFLSFDVEIRRIICTTNAVESINARIRRAVRARGHFPSEHAALKCVYLALMSLDPKGTGRARWSARWKRALNAFDLTFDGRLTATRH</sequence>
<evidence type="ECO:0000313" key="8">
    <source>
        <dbReference type="EMBL" id="MFC4563294.1"/>
    </source>
</evidence>